<dbReference type="Proteomes" id="UP000665047">
    <property type="component" value="Chromosome"/>
</dbReference>
<keyword evidence="13" id="KW-1185">Reference proteome</keyword>
<keyword evidence="8" id="KW-0564">Palmitate</keyword>
<evidence type="ECO:0000256" key="3">
    <source>
        <dbReference type="ARBA" id="ARBA00022670"/>
    </source>
</evidence>
<keyword evidence="9" id="KW-0449">Lipoprotein</keyword>
<comment type="similarity">
    <text evidence="2">Belongs to the peptidase C40 family.</text>
</comment>
<sequence>MVKSQPIVRYILRLIPAIIAAVALTACSSPDSQIRGKKTETHAVNSQNGQKHFLLQTSQDEFETLVKNLDIKSKLLNQYADWKGVAYRLGGSTKRGIDCSAFVQRTFHDQFSMELPRSTSEQQKIGQTVSRSKLKAGDLVLFKTGVYRRHVGIYIGNNQFVHASTSSGVIVSRLNDTYWSKRYYGARRILSDSINASI</sequence>
<dbReference type="InterPro" id="IPR000064">
    <property type="entry name" value="NLP_P60_dom"/>
</dbReference>
<evidence type="ECO:0000256" key="9">
    <source>
        <dbReference type="ARBA" id="ARBA00023288"/>
    </source>
</evidence>
<evidence type="ECO:0000256" key="7">
    <source>
        <dbReference type="ARBA" id="ARBA00023136"/>
    </source>
</evidence>
<dbReference type="Pfam" id="PF00877">
    <property type="entry name" value="NLPC_P60"/>
    <property type="match status" value="1"/>
</dbReference>
<evidence type="ECO:0000256" key="8">
    <source>
        <dbReference type="ARBA" id="ARBA00023139"/>
    </source>
</evidence>
<dbReference type="PANTHER" id="PTHR47360:SF3">
    <property type="entry name" value="MUREIN DD-ENDOPEPTIDASE MEPS_MUREIN LD-CARBOXYPEPTIDASE"/>
    <property type="match status" value="1"/>
</dbReference>
<comment type="subcellular location">
    <subcellularLocation>
        <location evidence="1">Membrane</location>
        <topology evidence="1">Lipid-anchor</topology>
    </subcellularLocation>
</comment>
<dbReference type="EMBL" id="CP072455">
    <property type="protein sequence ID" value="QTL41268.1"/>
    <property type="molecule type" value="Genomic_DNA"/>
</dbReference>
<feature type="chain" id="PRO_5047388271" evidence="10">
    <location>
        <begin position="29"/>
        <end position="198"/>
    </location>
</feature>
<keyword evidence="4 10" id="KW-0732">Signal</keyword>
<evidence type="ECO:0000256" key="6">
    <source>
        <dbReference type="ARBA" id="ARBA00022807"/>
    </source>
</evidence>
<feature type="signal peptide" evidence="10">
    <location>
        <begin position="1"/>
        <end position="28"/>
    </location>
</feature>
<organism evidence="12 13">
    <name type="scientific">Xenorhabdus budapestensis</name>
    <dbReference type="NCBI Taxonomy" id="290110"/>
    <lineage>
        <taxon>Bacteria</taxon>
        <taxon>Pseudomonadati</taxon>
        <taxon>Pseudomonadota</taxon>
        <taxon>Gammaproteobacteria</taxon>
        <taxon>Enterobacterales</taxon>
        <taxon>Morganellaceae</taxon>
        <taxon>Xenorhabdus</taxon>
    </lineage>
</organism>
<dbReference type="InterPro" id="IPR052062">
    <property type="entry name" value="Murein_DD/LD_carboxypeptidase"/>
</dbReference>
<keyword evidence="5 12" id="KW-0378">Hydrolase</keyword>
<evidence type="ECO:0000313" key="12">
    <source>
        <dbReference type="EMBL" id="QTL41268.1"/>
    </source>
</evidence>
<evidence type="ECO:0000256" key="5">
    <source>
        <dbReference type="ARBA" id="ARBA00022801"/>
    </source>
</evidence>
<keyword evidence="12" id="KW-0121">Carboxypeptidase</keyword>
<protein>
    <submittedName>
        <fullName evidence="12">Bifunctional murein DD-endopeptidase/murein LD-carboxypeptidase</fullName>
        <ecNumber evidence="12">3.4.17.13</ecNumber>
    </submittedName>
</protein>
<keyword evidence="6" id="KW-0788">Thiol protease</keyword>
<proteinExistence type="inferred from homology"/>
<evidence type="ECO:0000256" key="2">
    <source>
        <dbReference type="ARBA" id="ARBA00007074"/>
    </source>
</evidence>
<dbReference type="PROSITE" id="PS51935">
    <property type="entry name" value="NLPC_P60"/>
    <property type="match status" value="1"/>
</dbReference>
<dbReference type="SUPFAM" id="SSF54001">
    <property type="entry name" value="Cysteine proteinases"/>
    <property type="match status" value="1"/>
</dbReference>
<gene>
    <name evidence="12" type="primary">mepS</name>
    <name evidence="12" type="ORF">HGO23_08185</name>
</gene>
<keyword evidence="7" id="KW-0472">Membrane</keyword>
<feature type="domain" description="NlpC/P60" evidence="11">
    <location>
        <begin position="69"/>
        <end position="190"/>
    </location>
</feature>
<dbReference type="PROSITE" id="PS51257">
    <property type="entry name" value="PROKAR_LIPOPROTEIN"/>
    <property type="match status" value="1"/>
</dbReference>
<dbReference type="GO" id="GO:0106415">
    <property type="term" value="F:muramoyltetrapeptide carboxypeptidase activity"/>
    <property type="evidence" value="ECO:0007669"/>
    <property type="project" value="UniProtKB-EC"/>
</dbReference>
<dbReference type="NCBIfam" id="NF008096">
    <property type="entry name" value="PRK10838.1"/>
    <property type="match status" value="1"/>
</dbReference>
<dbReference type="InterPro" id="IPR038765">
    <property type="entry name" value="Papain-like_cys_pep_sf"/>
</dbReference>
<dbReference type="Gene3D" id="3.90.1720.10">
    <property type="entry name" value="endopeptidase domain like (from Nostoc punctiforme)"/>
    <property type="match status" value="1"/>
</dbReference>
<keyword evidence="3" id="KW-0645">Protease</keyword>
<evidence type="ECO:0000313" key="13">
    <source>
        <dbReference type="Proteomes" id="UP000665047"/>
    </source>
</evidence>
<evidence type="ECO:0000256" key="1">
    <source>
        <dbReference type="ARBA" id="ARBA00004635"/>
    </source>
</evidence>
<accession>A0ABX7VRC2</accession>
<evidence type="ECO:0000256" key="10">
    <source>
        <dbReference type="SAM" id="SignalP"/>
    </source>
</evidence>
<dbReference type="RefSeq" id="WP_099134805.1">
    <property type="nucleotide sequence ID" value="NZ_CAWNNJ010000086.1"/>
</dbReference>
<evidence type="ECO:0000259" key="11">
    <source>
        <dbReference type="PROSITE" id="PS51935"/>
    </source>
</evidence>
<reference evidence="12 13" key="1">
    <citation type="submission" date="2021-03" db="EMBL/GenBank/DDBJ databases">
        <title>Complete Genome Sequence Data of Xenorhabdus budapestensis strain C72, a Candidate Biological Control Agent, from China.</title>
        <authorList>
            <person name="LI B."/>
            <person name="WANG S."/>
            <person name="QIU D."/>
        </authorList>
    </citation>
    <scope>NUCLEOTIDE SEQUENCE [LARGE SCALE GENOMIC DNA]</scope>
    <source>
        <strain evidence="12 13">C-7-2</strain>
    </source>
</reference>
<name>A0ABX7VRC2_XENBU</name>
<dbReference type="PANTHER" id="PTHR47360">
    <property type="entry name" value="MUREIN DD-ENDOPEPTIDASE MEPS/MUREIN LD-CARBOXYPEPTIDASE"/>
    <property type="match status" value="1"/>
</dbReference>
<dbReference type="EC" id="3.4.17.13" evidence="12"/>
<evidence type="ECO:0000256" key="4">
    <source>
        <dbReference type="ARBA" id="ARBA00022729"/>
    </source>
</evidence>